<dbReference type="InterPro" id="IPR004860">
    <property type="entry name" value="LAGLIDADG_dom"/>
</dbReference>
<evidence type="ECO:0000313" key="2">
    <source>
        <dbReference type="EMBL" id="QWL15252.1"/>
    </source>
</evidence>
<dbReference type="Gene3D" id="3.10.28.10">
    <property type="entry name" value="Homing endonucleases"/>
    <property type="match status" value="2"/>
</dbReference>
<protein>
    <recommendedName>
        <fullName evidence="1">Homing endonuclease LAGLIDADG domain-containing protein</fullName>
    </recommendedName>
</protein>
<feature type="domain" description="Homing endonuclease LAGLIDADG" evidence="1">
    <location>
        <begin position="122"/>
        <end position="235"/>
    </location>
</feature>
<geneLocation type="chloroplast" evidence="2"/>
<keyword evidence="2" id="KW-0150">Chloroplast</keyword>
<dbReference type="EMBL" id="MW543060">
    <property type="protein sequence ID" value="QWL15252.1"/>
    <property type="molecule type" value="Genomic_DNA"/>
</dbReference>
<dbReference type="PANTHER" id="PTHR37520:SF1">
    <property type="entry name" value="INTRON-ENCODED DNA ENDONUCLEASE AI2A-RELATED"/>
    <property type="match status" value="1"/>
</dbReference>
<dbReference type="Pfam" id="PF00961">
    <property type="entry name" value="LAGLIDADG_1"/>
    <property type="match status" value="2"/>
</dbReference>
<dbReference type="AlphaFoldDB" id="A0A8F0HZB6"/>
<dbReference type="GO" id="GO:0004519">
    <property type="term" value="F:endonuclease activity"/>
    <property type="evidence" value="ECO:0007669"/>
    <property type="project" value="InterPro"/>
</dbReference>
<name>A0A8F0HZB6_9CHLO</name>
<gene>
    <name evidence="2" type="primary">orf274</name>
</gene>
<evidence type="ECO:0000259" key="1">
    <source>
        <dbReference type="Pfam" id="PF00961"/>
    </source>
</evidence>
<sequence length="274" mass="32392">MTKKNDTLRWDQWFAGVIDGDGCFYINKKNEISFEVTTSNFDIDVLNSIKNKLKGGSIKPRSGSNSFRYRVKAILIIQTIVYKINGKLYNPVRLSQFKRVCEILNIKIKKSPFIIEITNTYLAGLIDSDGTISISVSKTNNITSQKYGKEGKIARLSQSRGFNQIYLKITSIYKEPLLLIKNSYKFGTIYVEKKNFSNKKPKNQYHWTIKSYQDFCILYEMLKTYPLKSSKMHRIRLSLKYFYYKTLKYHLKNFDTVEYKSWLFFCKSWFKYNF</sequence>
<keyword evidence="2" id="KW-0934">Plastid</keyword>
<proteinExistence type="predicted"/>
<dbReference type="InterPro" id="IPR027434">
    <property type="entry name" value="Homing_endonucl"/>
</dbReference>
<dbReference type="PANTHER" id="PTHR37520">
    <property type="entry name" value="INTRON-ENCODED DNA ENDONUCLEASE AI2A-RELATED"/>
    <property type="match status" value="1"/>
</dbReference>
<accession>A0A8F0HZB6</accession>
<dbReference type="SUPFAM" id="SSF55608">
    <property type="entry name" value="Homing endonucleases"/>
    <property type="match status" value="2"/>
</dbReference>
<reference evidence="2" key="1">
    <citation type="journal article" date="2021" name="Eur. J. Phycol.">
        <title>Genomic analysis of the lectotype specimens of European Ulva rigida and Ulva lacinulata (Ulvaceae, Chlorophyta) reveals the ongoing misapplication of names.</title>
        <authorList>
            <person name="Hughey J.R."/>
            <person name="Gabrielson P.W."/>
            <person name="Maggs C.A."/>
            <person name="Mineur F."/>
        </authorList>
    </citation>
    <scope>NUCLEOTIDE SEQUENCE</scope>
    <source>
        <strain evidence="2">Cadiz</strain>
    </source>
</reference>
<organism evidence="2">
    <name type="scientific">Ulva rigida</name>
    <dbReference type="NCBI Taxonomy" id="75689"/>
    <lineage>
        <taxon>Eukaryota</taxon>
        <taxon>Viridiplantae</taxon>
        <taxon>Chlorophyta</taxon>
        <taxon>core chlorophytes</taxon>
        <taxon>Ulvophyceae</taxon>
        <taxon>OUU clade</taxon>
        <taxon>Ulvales</taxon>
        <taxon>Ulvaceae</taxon>
        <taxon>Ulva</taxon>
    </lineage>
</organism>
<feature type="domain" description="Homing endonuclease LAGLIDADG" evidence="1">
    <location>
        <begin position="15"/>
        <end position="103"/>
    </location>
</feature>